<evidence type="ECO:0000256" key="3">
    <source>
        <dbReference type="ARBA" id="ARBA00022692"/>
    </source>
</evidence>
<keyword evidence="8" id="KW-1185">Reference proteome</keyword>
<feature type="transmembrane region" description="Helical" evidence="6">
    <location>
        <begin position="84"/>
        <end position="103"/>
    </location>
</feature>
<evidence type="ECO:0000313" key="8">
    <source>
        <dbReference type="Proteomes" id="UP000008635"/>
    </source>
</evidence>
<protein>
    <submittedName>
        <fullName evidence="7">Permease YjgP/YjgQ family protein</fullName>
    </submittedName>
</protein>
<evidence type="ECO:0000256" key="4">
    <source>
        <dbReference type="ARBA" id="ARBA00022989"/>
    </source>
</evidence>
<dbReference type="InterPro" id="IPR005495">
    <property type="entry name" value="LptG/LptF_permease"/>
</dbReference>
<feature type="transmembrane region" description="Helical" evidence="6">
    <location>
        <begin position="349"/>
        <end position="368"/>
    </location>
</feature>
<name>E8U4J7_DEIML</name>
<keyword evidence="2" id="KW-1003">Cell membrane</keyword>
<gene>
    <name evidence="7" type="ordered locus">Deima_3235</name>
</gene>
<proteinExistence type="predicted"/>
<sequence precursor="true">MPAAYTDAELLRRSSWPQGTILGVLKKLAPYVLREVLPLYVVGALVFLLLTTTDLISGVVGILLSYHPTPRQAWLLYVTQVPRLLNQSLILAIPFAVLVGFGRLAKDSELKATAAGGVRPLNLAWPLLLPAALIGAFVFYNGAYLTPQAQAQWNTAWFSVYRQAPPPPVTTTYTYAQDGTLFSASRVETPQGATVANLTGVLVQTPTETITASTGSWDARAKTWTLPGGWVVRGDARPAEFHTPRTFPQRDEIARPTPPPAESTLPELRAELASGRLNVQERRTYQFNIARRYADAFTALGFAFAASALGLMVRNRAWAVTNVVFLILGFYIVWSTVPQLAGSGALPPNLAAWLPPGLLTLLGAALAWRLR</sequence>
<dbReference type="PANTHER" id="PTHR33529:SF6">
    <property type="entry name" value="YJGP_YJGQ FAMILY PERMEASE"/>
    <property type="match status" value="1"/>
</dbReference>
<feature type="transmembrane region" description="Helical" evidence="6">
    <location>
        <begin position="319"/>
        <end position="337"/>
    </location>
</feature>
<dbReference type="Proteomes" id="UP000008635">
    <property type="component" value="Chromosome"/>
</dbReference>
<organism evidence="7 8">
    <name type="scientific">Deinococcus maricopensis (strain DSM 21211 / LMG 22137 / NRRL B-23946 / LB-34)</name>
    <dbReference type="NCBI Taxonomy" id="709986"/>
    <lineage>
        <taxon>Bacteria</taxon>
        <taxon>Thermotogati</taxon>
        <taxon>Deinococcota</taxon>
        <taxon>Deinococci</taxon>
        <taxon>Deinococcales</taxon>
        <taxon>Deinococcaceae</taxon>
        <taxon>Deinococcus</taxon>
    </lineage>
</organism>
<evidence type="ECO:0000256" key="6">
    <source>
        <dbReference type="SAM" id="Phobius"/>
    </source>
</evidence>
<dbReference type="STRING" id="709986.Deima_3235"/>
<keyword evidence="5 6" id="KW-0472">Membrane</keyword>
<dbReference type="PANTHER" id="PTHR33529">
    <property type="entry name" value="SLR0882 PROTEIN-RELATED"/>
    <property type="match status" value="1"/>
</dbReference>
<reference evidence="8" key="2">
    <citation type="submission" date="2011-01" db="EMBL/GenBank/DDBJ databases">
        <title>The complete genome of Deinococcus maricopensis DSM 21211.</title>
        <authorList>
            <consortium name="US DOE Joint Genome Institute (JGI-PGF)"/>
            <person name="Lucas S."/>
            <person name="Copeland A."/>
            <person name="Lapidus A."/>
            <person name="Goodwin L."/>
            <person name="Pitluck S."/>
            <person name="Kyrpides N."/>
            <person name="Mavromatis K."/>
            <person name="Pagani I."/>
            <person name="Ivanova N."/>
            <person name="Ovchinnikova G."/>
            <person name="Zeytun A."/>
            <person name="Detter J.C."/>
            <person name="Han C."/>
            <person name="Land M."/>
            <person name="Hauser L."/>
            <person name="Markowitz V."/>
            <person name="Cheng J.-F."/>
            <person name="Hugenholtz P."/>
            <person name="Woyke T."/>
            <person name="Wu D."/>
            <person name="Pukall R."/>
            <person name="Gehrich-Schroeter G."/>
            <person name="Brambilla E."/>
            <person name="Klenk H.-P."/>
            <person name="Eisen J.A."/>
        </authorList>
    </citation>
    <scope>NUCLEOTIDE SEQUENCE [LARGE SCALE GENOMIC DNA]</scope>
    <source>
        <strain evidence="8">DSM 21211 / LMG 22137 / NRRL B-23946 / LB-34</strain>
    </source>
</reference>
<feature type="transmembrane region" description="Helical" evidence="6">
    <location>
        <begin position="37"/>
        <end position="64"/>
    </location>
</feature>
<comment type="subcellular location">
    <subcellularLocation>
        <location evidence="1">Cell membrane</location>
        <topology evidence="1">Multi-pass membrane protein</topology>
    </subcellularLocation>
</comment>
<dbReference type="KEGG" id="dmr:Deima_3235"/>
<reference evidence="7 8" key="1">
    <citation type="journal article" date="2011" name="Stand. Genomic Sci.">
        <title>Complete genome sequence of Deinococcus maricopensis type strain (LB-34).</title>
        <authorList>
            <person name="Pukall R."/>
            <person name="Zeytun A."/>
            <person name="Lucas S."/>
            <person name="Lapidus A."/>
            <person name="Hammon N."/>
            <person name="Deshpande S."/>
            <person name="Nolan M."/>
            <person name="Cheng J.F."/>
            <person name="Pitluck S."/>
            <person name="Liolios K."/>
            <person name="Pagani I."/>
            <person name="Mikhailova N."/>
            <person name="Ivanova N."/>
            <person name="Mavromatis K."/>
            <person name="Pati A."/>
            <person name="Tapia R."/>
            <person name="Han C."/>
            <person name="Goodwin L."/>
            <person name="Chen A."/>
            <person name="Palaniappan K."/>
            <person name="Land M."/>
            <person name="Hauser L."/>
            <person name="Chang Y.J."/>
            <person name="Jeffries C.D."/>
            <person name="Brambilla E.M."/>
            <person name="Rohde M."/>
            <person name="Goker M."/>
            <person name="Detter J.C."/>
            <person name="Woyke T."/>
            <person name="Bristow J."/>
            <person name="Eisen J.A."/>
            <person name="Markowitz V."/>
            <person name="Hugenholtz P."/>
            <person name="Kyrpides N.C."/>
            <person name="Klenk H.P."/>
        </authorList>
    </citation>
    <scope>NUCLEOTIDE SEQUENCE [LARGE SCALE GENOMIC DNA]</scope>
    <source>
        <strain evidence="8">DSM 21211 / LMG 22137 / NRRL B-23946 / LB-34</strain>
    </source>
</reference>
<dbReference type="EMBL" id="CP002454">
    <property type="protein sequence ID" value="ADV68862.1"/>
    <property type="molecule type" value="Genomic_DNA"/>
</dbReference>
<evidence type="ECO:0000256" key="2">
    <source>
        <dbReference type="ARBA" id="ARBA00022475"/>
    </source>
</evidence>
<dbReference type="HOGENOM" id="CLU_063408_0_0_0"/>
<keyword evidence="3 6" id="KW-0812">Transmembrane</keyword>
<accession>E8U4J7</accession>
<evidence type="ECO:0000256" key="1">
    <source>
        <dbReference type="ARBA" id="ARBA00004651"/>
    </source>
</evidence>
<evidence type="ECO:0000313" key="7">
    <source>
        <dbReference type="EMBL" id="ADV68862.1"/>
    </source>
</evidence>
<dbReference type="OrthoDB" id="58676at2"/>
<dbReference type="GO" id="GO:0043190">
    <property type="term" value="C:ATP-binding cassette (ABC) transporter complex"/>
    <property type="evidence" value="ECO:0007669"/>
    <property type="project" value="TreeGrafter"/>
</dbReference>
<dbReference type="Pfam" id="PF03739">
    <property type="entry name" value="LptF_LptG"/>
    <property type="match status" value="1"/>
</dbReference>
<keyword evidence="4 6" id="KW-1133">Transmembrane helix</keyword>
<dbReference type="eggNOG" id="COG0795">
    <property type="taxonomic scope" value="Bacteria"/>
</dbReference>
<feature type="transmembrane region" description="Helical" evidence="6">
    <location>
        <begin position="123"/>
        <end position="143"/>
    </location>
</feature>
<dbReference type="AlphaFoldDB" id="E8U4J7"/>
<dbReference type="GO" id="GO:0015920">
    <property type="term" value="P:lipopolysaccharide transport"/>
    <property type="evidence" value="ECO:0007669"/>
    <property type="project" value="TreeGrafter"/>
</dbReference>
<evidence type="ECO:0000256" key="5">
    <source>
        <dbReference type="ARBA" id="ARBA00023136"/>
    </source>
</evidence>